<dbReference type="SMART" id="SM00382">
    <property type="entry name" value="AAA"/>
    <property type="match status" value="1"/>
</dbReference>
<dbReference type="InterPro" id="IPR003593">
    <property type="entry name" value="AAA+_ATPase"/>
</dbReference>
<sequence>MRVTDDKLRSTLAELNIIADKDLALILKKYEDSNIGLSKILVNEGIINENDLAKVIADIVALPYIQLDQQAIDVSILNTIPEIVAKKNRIVVFGKDREGLHIATSNLDNEQTVSFIEKKTGFPVKLYFTSDKDIDDALNGYTKDIKSAYQKILNENVASASKKTKDDLSIIKIVEVTITYAYKNKSSDIHIEPYENKSLIRFRIDGILHDIVDLPKSVHIQAVTRIKVLAKLRTDEHQTPQDGKISFKSEEGNIDIRVSVVPTTGGEKVVMRLLSERSRQYSLSDLGLSEEDNIKLASAYKKPHGMILSTGPTGSGKTTTLYAILKVLNRREVNIMTIEDPVEYEIEGISQIQVNEKAGLTFADGLRSLVRQDPDIMLVGEIRDHETAGISVNAAMTGHLVLSTLHTNDAGTSIPRLLDMGIEPFLVSSTLNVVVAQRLVRKICTKCRYSEELYMKDNIGGPLLSVAKYTKTDKIRTYKGKGCDVCHQTGYSGRIGIFEVMVIDDEIRKAIVDKKDSDIIQKIAVKNGMTTIFEDGINKMIKGLTTIDEVLRVTKE</sequence>
<evidence type="ECO:0000256" key="2">
    <source>
        <dbReference type="ARBA" id="ARBA00022741"/>
    </source>
</evidence>
<protein>
    <submittedName>
        <fullName evidence="5">Type IV-A pilus assembly ATPase PilB</fullName>
    </submittedName>
</protein>
<dbReference type="FunFam" id="3.40.50.300:FF:000398">
    <property type="entry name" value="Type IV pilus assembly ATPase PilB"/>
    <property type="match status" value="1"/>
</dbReference>
<organism evidence="5 6">
    <name type="scientific">Candidatus Woesebacteria bacterium GW2011_GWA1_38_8</name>
    <dbReference type="NCBI Taxonomy" id="1618547"/>
    <lineage>
        <taxon>Bacteria</taxon>
        <taxon>Candidatus Woeseibacteriota</taxon>
    </lineage>
</organism>
<accession>A0A0G0P495</accession>
<dbReference type="Pfam" id="PF00437">
    <property type="entry name" value="T2SSE"/>
    <property type="match status" value="1"/>
</dbReference>
<comment type="similarity">
    <text evidence="1">Belongs to the GSP E family.</text>
</comment>
<reference evidence="5 6" key="1">
    <citation type="journal article" date="2015" name="Nature">
        <title>rRNA introns, odd ribosomes, and small enigmatic genomes across a large radiation of phyla.</title>
        <authorList>
            <person name="Brown C.T."/>
            <person name="Hug L.A."/>
            <person name="Thomas B.C."/>
            <person name="Sharon I."/>
            <person name="Castelle C.J."/>
            <person name="Singh A."/>
            <person name="Wilkins M.J."/>
            <person name="Williams K.H."/>
            <person name="Banfield J.F."/>
        </authorList>
    </citation>
    <scope>NUCLEOTIDE SEQUENCE [LARGE SCALE GENOMIC DNA]</scope>
</reference>
<name>A0A0G0P495_9BACT</name>
<dbReference type="PANTHER" id="PTHR30258:SF1">
    <property type="entry name" value="PROTEIN TRANSPORT PROTEIN HOFB HOMOLOG"/>
    <property type="match status" value="1"/>
</dbReference>
<evidence type="ECO:0000256" key="3">
    <source>
        <dbReference type="ARBA" id="ARBA00022840"/>
    </source>
</evidence>
<keyword evidence="3" id="KW-0067">ATP-binding</keyword>
<dbReference type="Gene3D" id="3.30.300.160">
    <property type="entry name" value="Type II secretion system, protein E, N-terminal domain"/>
    <property type="match status" value="1"/>
</dbReference>
<dbReference type="GO" id="GO:0016887">
    <property type="term" value="F:ATP hydrolysis activity"/>
    <property type="evidence" value="ECO:0007669"/>
    <property type="project" value="TreeGrafter"/>
</dbReference>
<proteinExistence type="inferred from homology"/>
<dbReference type="Gene3D" id="3.30.450.90">
    <property type="match status" value="1"/>
</dbReference>
<dbReference type="InterPro" id="IPR001482">
    <property type="entry name" value="T2SS/T4SS_dom"/>
</dbReference>
<dbReference type="Proteomes" id="UP000034710">
    <property type="component" value="Unassembled WGS sequence"/>
</dbReference>
<dbReference type="SUPFAM" id="SSF52540">
    <property type="entry name" value="P-loop containing nucleoside triphosphate hydrolases"/>
    <property type="match status" value="1"/>
</dbReference>
<dbReference type="PATRIC" id="fig|1618547.3.peg.345"/>
<evidence type="ECO:0000256" key="1">
    <source>
        <dbReference type="ARBA" id="ARBA00006611"/>
    </source>
</evidence>
<dbReference type="InterPro" id="IPR027417">
    <property type="entry name" value="P-loop_NTPase"/>
</dbReference>
<dbReference type="SUPFAM" id="SSF160246">
    <property type="entry name" value="EspE N-terminal domain-like"/>
    <property type="match status" value="1"/>
</dbReference>
<gene>
    <name evidence="5" type="ORF">UT06_C0010G0007</name>
</gene>
<evidence type="ECO:0000313" key="6">
    <source>
        <dbReference type="Proteomes" id="UP000034710"/>
    </source>
</evidence>
<dbReference type="PANTHER" id="PTHR30258">
    <property type="entry name" value="TYPE II SECRETION SYSTEM PROTEIN GSPE-RELATED"/>
    <property type="match status" value="1"/>
</dbReference>
<dbReference type="InterPro" id="IPR007831">
    <property type="entry name" value="T2SS_GspE_N"/>
</dbReference>
<comment type="caution">
    <text evidence="5">The sequence shown here is derived from an EMBL/GenBank/DDBJ whole genome shotgun (WGS) entry which is preliminary data.</text>
</comment>
<keyword evidence="2" id="KW-0547">Nucleotide-binding</keyword>
<dbReference type="PROSITE" id="PS00662">
    <property type="entry name" value="T2SP_E"/>
    <property type="match status" value="1"/>
</dbReference>
<dbReference type="AlphaFoldDB" id="A0A0G0P495"/>
<dbReference type="GO" id="GO:0005886">
    <property type="term" value="C:plasma membrane"/>
    <property type="evidence" value="ECO:0007669"/>
    <property type="project" value="TreeGrafter"/>
</dbReference>
<dbReference type="CDD" id="cd01129">
    <property type="entry name" value="PulE-GspE-like"/>
    <property type="match status" value="1"/>
</dbReference>
<evidence type="ECO:0000313" key="5">
    <source>
        <dbReference type="EMBL" id="KKQ84101.1"/>
    </source>
</evidence>
<feature type="domain" description="Bacterial type II secretion system protein E" evidence="4">
    <location>
        <begin position="370"/>
        <end position="384"/>
    </location>
</feature>
<dbReference type="EMBL" id="LBVJ01000010">
    <property type="protein sequence ID" value="KKQ84101.1"/>
    <property type="molecule type" value="Genomic_DNA"/>
</dbReference>
<dbReference type="GO" id="GO:0005524">
    <property type="term" value="F:ATP binding"/>
    <property type="evidence" value="ECO:0007669"/>
    <property type="project" value="UniProtKB-KW"/>
</dbReference>
<evidence type="ECO:0000259" key="4">
    <source>
        <dbReference type="PROSITE" id="PS00662"/>
    </source>
</evidence>
<dbReference type="Pfam" id="PF05157">
    <property type="entry name" value="MshEN"/>
    <property type="match status" value="1"/>
</dbReference>
<dbReference type="InterPro" id="IPR037257">
    <property type="entry name" value="T2SS_E_N_sf"/>
</dbReference>
<dbReference type="Gene3D" id="3.40.50.300">
    <property type="entry name" value="P-loop containing nucleotide triphosphate hydrolases"/>
    <property type="match status" value="1"/>
</dbReference>